<dbReference type="InterPro" id="IPR050492">
    <property type="entry name" value="Bact_metal-bind_prot9"/>
</dbReference>
<dbReference type="AlphaFoldDB" id="A0A1G2SNN1"/>
<dbReference type="GO" id="GO:0046872">
    <property type="term" value="F:metal ion binding"/>
    <property type="evidence" value="ECO:0007669"/>
    <property type="project" value="InterPro"/>
</dbReference>
<dbReference type="InterPro" id="IPR006128">
    <property type="entry name" value="Lipoprotein_PsaA-like"/>
</dbReference>
<protein>
    <recommendedName>
        <fullName evidence="8">ABC transporter substrate-binding protein</fullName>
    </recommendedName>
</protein>
<keyword evidence="3" id="KW-0732">Signal</keyword>
<keyword evidence="2 4" id="KW-0813">Transport</keyword>
<dbReference type="EMBL" id="MHUZ01000001">
    <property type="protein sequence ID" value="OHA86422.1"/>
    <property type="molecule type" value="Genomic_DNA"/>
</dbReference>
<name>A0A1G2SNN1_9BACT</name>
<dbReference type="Gene3D" id="3.40.50.1980">
    <property type="entry name" value="Nitrogenase molybdenum iron protein domain"/>
    <property type="match status" value="2"/>
</dbReference>
<sequence length="324" mass="35881">MKPWGFFTVLVVFGALASLGLFFFGGPERSPSEKPVMVVSAYPIFYFAENIGGDEIRVDTITPLGVEPHDYEPTVGERVRLERADAFVFVGGGFDPWAEKFVRSYEGTGMTIRSLLPSGENIPAIIPKEETLRASDEQVEEDSHNEAYDPHVWLDPMRSVMIVEELAQTMSALDPAHEVLFAERAQMLTGRLNTLHNAFEQGLSTCSTRSVIVSHNAFGYLAERYHLEMIPIAGLSPEAEATPGTIAEVVRLARAANVTTVFFETIADPRIAETIAREIGGTTKVLNPVENLLPEEKQNNVDYFTLMERNLANLREALSCSEII</sequence>
<dbReference type="GO" id="GO:0030001">
    <property type="term" value="P:metal ion transport"/>
    <property type="evidence" value="ECO:0007669"/>
    <property type="project" value="InterPro"/>
</dbReference>
<dbReference type="PRINTS" id="PR00691">
    <property type="entry name" value="ADHESINB"/>
</dbReference>
<evidence type="ECO:0000256" key="5">
    <source>
        <dbReference type="SAM" id="Phobius"/>
    </source>
</evidence>
<gene>
    <name evidence="6" type="ORF">A2591_03165</name>
</gene>
<proteinExistence type="inferred from homology"/>
<evidence type="ECO:0008006" key="8">
    <source>
        <dbReference type="Google" id="ProtNLM"/>
    </source>
</evidence>
<dbReference type="STRING" id="1802730.A2591_03165"/>
<dbReference type="InterPro" id="IPR006127">
    <property type="entry name" value="ZnuA-like"/>
</dbReference>
<keyword evidence="5" id="KW-0812">Transmembrane</keyword>
<feature type="transmembrane region" description="Helical" evidence="5">
    <location>
        <begin position="6"/>
        <end position="24"/>
    </location>
</feature>
<evidence type="ECO:0000256" key="3">
    <source>
        <dbReference type="ARBA" id="ARBA00022729"/>
    </source>
</evidence>
<dbReference type="PANTHER" id="PTHR42953:SF3">
    <property type="entry name" value="HIGH-AFFINITY ZINC UPTAKE SYSTEM PROTEIN ZNUA"/>
    <property type="match status" value="1"/>
</dbReference>
<keyword evidence="5" id="KW-0472">Membrane</keyword>
<reference evidence="6 7" key="1">
    <citation type="journal article" date="2016" name="Nat. Commun.">
        <title>Thousands of microbial genomes shed light on interconnected biogeochemical processes in an aquifer system.</title>
        <authorList>
            <person name="Anantharaman K."/>
            <person name="Brown C.T."/>
            <person name="Hug L.A."/>
            <person name="Sharon I."/>
            <person name="Castelle C.J."/>
            <person name="Probst A.J."/>
            <person name="Thomas B.C."/>
            <person name="Singh A."/>
            <person name="Wilkins M.J."/>
            <person name="Karaoz U."/>
            <person name="Brodie E.L."/>
            <person name="Williams K.H."/>
            <person name="Hubbard S.S."/>
            <person name="Banfield J.F."/>
        </authorList>
    </citation>
    <scope>NUCLEOTIDE SEQUENCE [LARGE SCALE GENOMIC DNA]</scope>
</reference>
<dbReference type="PRINTS" id="PR00690">
    <property type="entry name" value="ADHESNFAMILY"/>
</dbReference>
<evidence type="ECO:0000256" key="2">
    <source>
        <dbReference type="ARBA" id="ARBA00022448"/>
    </source>
</evidence>
<dbReference type="GO" id="GO:0007155">
    <property type="term" value="P:cell adhesion"/>
    <property type="evidence" value="ECO:0007669"/>
    <property type="project" value="InterPro"/>
</dbReference>
<evidence type="ECO:0000313" key="7">
    <source>
        <dbReference type="Proteomes" id="UP000178168"/>
    </source>
</evidence>
<comment type="caution">
    <text evidence="6">The sequence shown here is derived from an EMBL/GenBank/DDBJ whole genome shotgun (WGS) entry which is preliminary data.</text>
</comment>
<dbReference type="Pfam" id="PF01297">
    <property type="entry name" value="ZnuA"/>
    <property type="match status" value="1"/>
</dbReference>
<dbReference type="Proteomes" id="UP000178168">
    <property type="component" value="Unassembled WGS sequence"/>
</dbReference>
<dbReference type="PANTHER" id="PTHR42953">
    <property type="entry name" value="HIGH-AFFINITY ZINC UPTAKE SYSTEM PROTEIN ZNUA-RELATED"/>
    <property type="match status" value="1"/>
</dbReference>
<evidence type="ECO:0000256" key="1">
    <source>
        <dbReference type="ARBA" id="ARBA00011028"/>
    </source>
</evidence>
<evidence type="ECO:0000313" key="6">
    <source>
        <dbReference type="EMBL" id="OHA86422.1"/>
    </source>
</evidence>
<comment type="similarity">
    <text evidence="1 4">Belongs to the bacterial solute-binding protein 9 family.</text>
</comment>
<dbReference type="InterPro" id="IPR006129">
    <property type="entry name" value="AdhesinB"/>
</dbReference>
<accession>A0A1G2SNN1</accession>
<evidence type="ECO:0000256" key="4">
    <source>
        <dbReference type="RuleBase" id="RU003512"/>
    </source>
</evidence>
<keyword evidence="5" id="KW-1133">Transmembrane helix</keyword>
<dbReference type="SUPFAM" id="SSF53807">
    <property type="entry name" value="Helical backbone' metal receptor"/>
    <property type="match status" value="1"/>
</dbReference>
<organism evidence="6 7">
    <name type="scientific">Candidatus Yonathbacteria bacterium RIFOXYD1_FULL_52_36</name>
    <dbReference type="NCBI Taxonomy" id="1802730"/>
    <lineage>
        <taxon>Bacteria</taxon>
        <taxon>Candidatus Yonathiibacteriota</taxon>
    </lineage>
</organism>